<organism evidence="6 7">
    <name type="scientific">Anaeromyxobacter oryzae</name>
    <dbReference type="NCBI Taxonomy" id="2918170"/>
    <lineage>
        <taxon>Bacteria</taxon>
        <taxon>Pseudomonadati</taxon>
        <taxon>Myxococcota</taxon>
        <taxon>Myxococcia</taxon>
        <taxon>Myxococcales</taxon>
        <taxon>Cystobacterineae</taxon>
        <taxon>Anaeromyxobacteraceae</taxon>
        <taxon>Anaeromyxobacter</taxon>
    </lineage>
</organism>
<dbReference type="InterPro" id="IPR013611">
    <property type="entry name" value="Transp-assoc_OB_typ2"/>
</dbReference>
<dbReference type="InterPro" id="IPR008995">
    <property type="entry name" value="Mo/tungstate-bd_C_term_dom"/>
</dbReference>
<evidence type="ECO:0000256" key="3">
    <source>
        <dbReference type="ARBA" id="ARBA00022840"/>
    </source>
</evidence>
<protein>
    <submittedName>
        <fullName evidence="6">Sugar ABC transporter ATP-binding protein</fullName>
    </submittedName>
</protein>
<dbReference type="InterPro" id="IPR015855">
    <property type="entry name" value="ABC_transpr_MalK-like"/>
</dbReference>
<evidence type="ECO:0000259" key="5">
    <source>
        <dbReference type="PROSITE" id="PS50893"/>
    </source>
</evidence>
<dbReference type="Gene3D" id="3.40.50.300">
    <property type="entry name" value="P-loop containing nucleotide triphosphate hydrolases"/>
    <property type="match status" value="1"/>
</dbReference>
<dbReference type="InterPro" id="IPR012340">
    <property type="entry name" value="NA-bd_OB-fold"/>
</dbReference>
<dbReference type="Pfam" id="PF08402">
    <property type="entry name" value="TOBE_2"/>
    <property type="match status" value="1"/>
</dbReference>
<evidence type="ECO:0000313" key="6">
    <source>
        <dbReference type="EMBL" id="BDG01631.1"/>
    </source>
</evidence>
<feature type="compositionally biased region" description="Gly residues" evidence="4">
    <location>
        <begin position="388"/>
        <end position="397"/>
    </location>
</feature>
<keyword evidence="1" id="KW-0813">Transport</keyword>
<sequence length="397" mass="43168">MAAVALRDVHKGFGDVEVIKGVTLDIADREFVVFVGPSGCGKSTLLRLIAGLEEITSGDVLIDGERVNDVAPARRGLAMVFQSYALYPHMTVADNMAFALRLAGESREERARKVQEAARVLQLEPLLARKPKELSGGQRQRVAIGRAIVRNPRVFLFDEPLSNLDAALRVQMRVELTRLHDQLQATMIYVTHDQVEAMTMADKIVVLQAGVVEQVGSPLELYHHPRNLFVAGFIGSPKMNFLRASVSDVNLDVATVKLRDGTRVEVSVEPDHLQEGEEVTLGVRPEHLTIVADGPLHGEVLVVERLGGTTFLHVKLEGGELITVEADGENAVRMHDRVDLGLGRDRCHLFDAGGLAIPRATRHPLAEDLAGRPGVRATAQDVGPRPLGDGGAPGMHR</sequence>
<dbReference type="Gene3D" id="2.40.50.100">
    <property type="match status" value="1"/>
</dbReference>
<dbReference type="InterPro" id="IPR003593">
    <property type="entry name" value="AAA+_ATPase"/>
</dbReference>
<dbReference type="SUPFAM" id="SSF50331">
    <property type="entry name" value="MOP-like"/>
    <property type="match status" value="1"/>
</dbReference>
<dbReference type="Proteomes" id="UP001162891">
    <property type="component" value="Chromosome"/>
</dbReference>
<proteinExistence type="predicted"/>
<dbReference type="InterPro" id="IPR047641">
    <property type="entry name" value="ABC_transpr_MalK/UgpC-like"/>
</dbReference>
<dbReference type="CDD" id="cd03301">
    <property type="entry name" value="ABC_MalK_N"/>
    <property type="match status" value="1"/>
</dbReference>
<name>A0ABM7WQ91_9BACT</name>
<dbReference type="EMBL" id="AP025591">
    <property type="protein sequence ID" value="BDG01631.1"/>
    <property type="molecule type" value="Genomic_DNA"/>
</dbReference>
<evidence type="ECO:0000313" key="7">
    <source>
        <dbReference type="Proteomes" id="UP001162891"/>
    </source>
</evidence>
<dbReference type="Gene3D" id="2.40.50.140">
    <property type="entry name" value="Nucleic acid-binding proteins"/>
    <property type="match status" value="1"/>
</dbReference>
<reference evidence="7" key="1">
    <citation type="journal article" date="2022" name="Int. J. Syst. Evol. Microbiol.">
        <title>Anaeromyxobacter oryzae sp. nov., Anaeromyxobacter diazotrophicus sp. nov. and Anaeromyxobacter paludicola sp. nov., isolated from paddy soils.</title>
        <authorList>
            <person name="Itoh H."/>
            <person name="Xu Z."/>
            <person name="Mise K."/>
            <person name="Masuda Y."/>
            <person name="Ushijima N."/>
            <person name="Hayakawa C."/>
            <person name="Shiratori Y."/>
            <person name="Senoo K."/>
        </authorList>
    </citation>
    <scope>NUCLEOTIDE SEQUENCE [LARGE SCALE GENOMIC DNA]</scope>
    <source>
        <strain evidence="7">Red232</strain>
    </source>
</reference>
<accession>A0ABM7WQ91</accession>
<evidence type="ECO:0000256" key="4">
    <source>
        <dbReference type="SAM" id="MobiDB-lite"/>
    </source>
</evidence>
<feature type="domain" description="ABC transporter" evidence="5">
    <location>
        <begin position="4"/>
        <end position="234"/>
    </location>
</feature>
<keyword evidence="3 6" id="KW-0067">ATP-binding</keyword>
<dbReference type="InterPro" id="IPR003439">
    <property type="entry name" value="ABC_transporter-like_ATP-bd"/>
</dbReference>
<dbReference type="SMART" id="SM00382">
    <property type="entry name" value="AAA"/>
    <property type="match status" value="1"/>
</dbReference>
<dbReference type="PANTHER" id="PTHR43875">
    <property type="entry name" value="MALTODEXTRIN IMPORT ATP-BINDING PROTEIN MSMX"/>
    <property type="match status" value="1"/>
</dbReference>
<evidence type="ECO:0000256" key="1">
    <source>
        <dbReference type="ARBA" id="ARBA00022448"/>
    </source>
</evidence>
<dbReference type="SUPFAM" id="SSF52540">
    <property type="entry name" value="P-loop containing nucleoside triphosphate hydrolases"/>
    <property type="match status" value="1"/>
</dbReference>
<dbReference type="Pfam" id="PF00005">
    <property type="entry name" value="ABC_tran"/>
    <property type="match status" value="1"/>
</dbReference>
<dbReference type="PROSITE" id="PS50893">
    <property type="entry name" value="ABC_TRANSPORTER_2"/>
    <property type="match status" value="1"/>
</dbReference>
<dbReference type="InterPro" id="IPR017871">
    <property type="entry name" value="ABC_transporter-like_CS"/>
</dbReference>
<dbReference type="NCBIfam" id="NF008653">
    <property type="entry name" value="PRK11650.1"/>
    <property type="match status" value="1"/>
</dbReference>
<dbReference type="PROSITE" id="PS00211">
    <property type="entry name" value="ABC_TRANSPORTER_1"/>
    <property type="match status" value="1"/>
</dbReference>
<gene>
    <name evidence="6" type="ORF">AMOR_06270</name>
</gene>
<dbReference type="PANTHER" id="PTHR43875:SF3">
    <property type="entry name" value="MALTOSE_MALTODEXTRIN IMPORT ATP-BINDING PROTEIN MALK"/>
    <property type="match status" value="1"/>
</dbReference>
<keyword evidence="7" id="KW-1185">Reference proteome</keyword>
<evidence type="ECO:0000256" key="2">
    <source>
        <dbReference type="ARBA" id="ARBA00022741"/>
    </source>
</evidence>
<keyword evidence="2" id="KW-0547">Nucleotide-binding</keyword>
<dbReference type="RefSeq" id="WP_248358341.1">
    <property type="nucleotide sequence ID" value="NZ_AP025591.1"/>
</dbReference>
<dbReference type="InterPro" id="IPR027417">
    <property type="entry name" value="P-loop_NTPase"/>
</dbReference>
<feature type="region of interest" description="Disordered" evidence="4">
    <location>
        <begin position="366"/>
        <end position="397"/>
    </location>
</feature>
<dbReference type="GO" id="GO:0005524">
    <property type="term" value="F:ATP binding"/>
    <property type="evidence" value="ECO:0007669"/>
    <property type="project" value="UniProtKB-KW"/>
</dbReference>